<sequence length="124" mass="13902">VLLFAMLTGMPPFYHPEKNALLVNIKTAKLRVPRGVSEEAKSLIESLMEREPMKRIGASRTTDVQSHVFFAEMDWAALMRREVTAPLPLLQKQGTSDFQLLCQQVGPGNRNHAVKAPMSNPFQV</sequence>
<keyword evidence="4" id="KW-0418">Kinase</keyword>
<accession>A0A813DCI4</accession>
<comment type="caution">
    <text evidence="7">The sequence shown here is derived from an EMBL/GenBank/DDBJ whole genome shotgun (WGS) entry which is preliminary data.</text>
</comment>
<feature type="domain" description="Protein kinase" evidence="6">
    <location>
        <begin position="1"/>
        <end position="70"/>
    </location>
</feature>
<name>A0A813DCI4_POLGL</name>
<dbReference type="PROSITE" id="PS50011">
    <property type="entry name" value="PROTEIN_KINASE_DOM"/>
    <property type="match status" value="1"/>
</dbReference>
<dbReference type="InterPro" id="IPR011009">
    <property type="entry name" value="Kinase-like_dom_sf"/>
</dbReference>
<feature type="non-terminal residue" evidence="7">
    <location>
        <position position="1"/>
    </location>
</feature>
<keyword evidence="8" id="KW-1185">Reference proteome</keyword>
<dbReference type="OrthoDB" id="63267at2759"/>
<protein>
    <recommendedName>
        <fullName evidence="6">Protein kinase domain-containing protein</fullName>
    </recommendedName>
</protein>
<evidence type="ECO:0000256" key="3">
    <source>
        <dbReference type="ARBA" id="ARBA00022741"/>
    </source>
</evidence>
<dbReference type="SUPFAM" id="SSF56112">
    <property type="entry name" value="Protein kinase-like (PK-like)"/>
    <property type="match status" value="1"/>
</dbReference>
<dbReference type="PANTHER" id="PTHR24351">
    <property type="entry name" value="RIBOSOMAL PROTEIN S6 KINASE"/>
    <property type="match status" value="1"/>
</dbReference>
<dbReference type="GO" id="GO:0005524">
    <property type="term" value="F:ATP binding"/>
    <property type="evidence" value="ECO:0007669"/>
    <property type="project" value="UniProtKB-KW"/>
</dbReference>
<keyword evidence="2" id="KW-0808">Transferase</keyword>
<feature type="non-terminal residue" evidence="7">
    <location>
        <position position="124"/>
    </location>
</feature>
<evidence type="ECO:0000256" key="1">
    <source>
        <dbReference type="ARBA" id="ARBA00022527"/>
    </source>
</evidence>
<evidence type="ECO:0000256" key="5">
    <source>
        <dbReference type="ARBA" id="ARBA00022840"/>
    </source>
</evidence>
<gene>
    <name evidence="7" type="ORF">PGLA1383_LOCUS2289</name>
</gene>
<dbReference type="AlphaFoldDB" id="A0A813DCI4"/>
<evidence type="ECO:0000259" key="6">
    <source>
        <dbReference type="PROSITE" id="PS50011"/>
    </source>
</evidence>
<keyword evidence="3" id="KW-0547">Nucleotide-binding</keyword>
<evidence type="ECO:0000256" key="2">
    <source>
        <dbReference type="ARBA" id="ARBA00022679"/>
    </source>
</evidence>
<dbReference type="Proteomes" id="UP000654075">
    <property type="component" value="Unassembled WGS sequence"/>
</dbReference>
<organism evidence="7 8">
    <name type="scientific">Polarella glacialis</name>
    <name type="common">Dinoflagellate</name>
    <dbReference type="NCBI Taxonomy" id="89957"/>
    <lineage>
        <taxon>Eukaryota</taxon>
        <taxon>Sar</taxon>
        <taxon>Alveolata</taxon>
        <taxon>Dinophyceae</taxon>
        <taxon>Suessiales</taxon>
        <taxon>Suessiaceae</taxon>
        <taxon>Polarella</taxon>
    </lineage>
</organism>
<proteinExistence type="predicted"/>
<evidence type="ECO:0000256" key="4">
    <source>
        <dbReference type="ARBA" id="ARBA00022777"/>
    </source>
</evidence>
<dbReference type="GO" id="GO:0004674">
    <property type="term" value="F:protein serine/threonine kinase activity"/>
    <property type="evidence" value="ECO:0007669"/>
    <property type="project" value="UniProtKB-KW"/>
</dbReference>
<dbReference type="EMBL" id="CAJNNV010000680">
    <property type="protein sequence ID" value="CAE8583308.1"/>
    <property type="molecule type" value="Genomic_DNA"/>
</dbReference>
<reference evidence="7" key="1">
    <citation type="submission" date="2021-02" db="EMBL/GenBank/DDBJ databases">
        <authorList>
            <person name="Dougan E. K."/>
            <person name="Rhodes N."/>
            <person name="Thang M."/>
            <person name="Chan C."/>
        </authorList>
    </citation>
    <scope>NUCLEOTIDE SEQUENCE</scope>
</reference>
<evidence type="ECO:0000313" key="8">
    <source>
        <dbReference type="Proteomes" id="UP000654075"/>
    </source>
</evidence>
<keyword evidence="1" id="KW-0723">Serine/threonine-protein kinase</keyword>
<keyword evidence="5" id="KW-0067">ATP-binding</keyword>
<dbReference type="InterPro" id="IPR000719">
    <property type="entry name" value="Prot_kinase_dom"/>
</dbReference>
<evidence type="ECO:0000313" key="7">
    <source>
        <dbReference type="EMBL" id="CAE8583308.1"/>
    </source>
</evidence>
<dbReference type="Gene3D" id="1.10.510.10">
    <property type="entry name" value="Transferase(Phosphotransferase) domain 1"/>
    <property type="match status" value="1"/>
</dbReference>